<evidence type="ECO:0000313" key="1">
    <source>
        <dbReference type="EMBL" id="KAF2492478.1"/>
    </source>
</evidence>
<sequence>MSKAGQKPCYFLAPTRTCPPEGPIRLGSIISSPSLPDEPINTMPLPLEASAIHTHNQTNWTSCHAKTKSGRIGVWGSFLQFVVGAGGDVSVGWKNEDSQLLMAKNMCTRYFVPSQEYVRATVMEDSVREYIINNKFRERLFMITGVMIASGASGLNSYMRDNGIYAHVGVDATIPCGVPFAGGPKFEGHQTTKTDVAFEGADDFVFAFRLRHIKVKKTGEVSHKQYNKGALYDLDGYKAMYEKRAQEELELGFEVEGLAEDDATGGEFGLDGEELMDEGTGEECLCVVPED</sequence>
<name>A0A6A6QJ71_9PEZI</name>
<proteinExistence type="predicted"/>
<evidence type="ECO:0000313" key="2">
    <source>
        <dbReference type="Proteomes" id="UP000799750"/>
    </source>
</evidence>
<keyword evidence="2" id="KW-1185">Reference proteome</keyword>
<dbReference type="AlphaFoldDB" id="A0A6A6QJ71"/>
<gene>
    <name evidence="1" type="ORF">BU16DRAFT_564930</name>
</gene>
<organism evidence="1 2">
    <name type="scientific">Lophium mytilinum</name>
    <dbReference type="NCBI Taxonomy" id="390894"/>
    <lineage>
        <taxon>Eukaryota</taxon>
        <taxon>Fungi</taxon>
        <taxon>Dikarya</taxon>
        <taxon>Ascomycota</taxon>
        <taxon>Pezizomycotina</taxon>
        <taxon>Dothideomycetes</taxon>
        <taxon>Pleosporomycetidae</taxon>
        <taxon>Mytilinidiales</taxon>
        <taxon>Mytilinidiaceae</taxon>
        <taxon>Lophium</taxon>
    </lineage>
</organism>
<dbReference type="Proteomes" id="UP000799750">
    <property type="component" value="Unassembled WGS sequence"/>
</dbReference>
<dbReference type="OrthoDB" id="4500473at2759"/>
<dbReference type="EMBL" id="MU004194">
    <property type="protein sequence ID" value="KAF2492478.1"/>
    <property type="molecule type" value="Genomic_DNA"/>
</dbReference>
<accession>A0A6A6QJ71</accession>
<reference evidence="1" key="1">
    <citation type="journal article" date="2020" name="Stud. Mycol.">
        <title>101 Dothideomycetes genomes: a test case for predicting lifestyles and emergence of pathogens.</title>
        <authorList>
            <person name="Haridas S."/>
            <person name="Albert R."/>
            <person name="Binder M."/>
            <person name="Bloem J."/>
            <person name="Labutti K."/>
            <person name="Salamov A."/>
            <person name="Andreopoulos B."/>
            <person name="Baker S."/>
            <person name="Barry K."/>
            <person name="Bills G."/>
            <person name="Bluhm B."/>
            <person name="Cannon C."/>
            <person name="Castanera R."/>
            <person name="Culley D."/>
            <person name="Daum C."/>
            <person name="Ezra D."/>
            <person name="Gonzalez J."/>
            <person name="Henrissat B."/>
            <person name="Kuo A."/>
            <person name="Liang C."/>
            <person name="Lipzen A."/>
            <person name="Lutzoni F."/>
            <person name="Magnuson J."/>
            <person name="Mondo S."/>
            <person name="Nolan M."/>
            <person name="Ohm R."/>
            <person name="Pangilinan J."/>
            <person name="Park H.-J."/>
            <person name="Ramirez L."/>
            <person name="Alfaro M."/>
            <person name="Sun H."/>
            <person name="Tritt A."/>
            <person name="Yoshinaga Y."/>
            <person name="Zwiers L.-H."/>
            <person name="Turgeon B."/>
            <person name="Goodwin S."/>
            <person name="Spatafora J."/>
            <person name="Crous P."/>
            <person name="Grigoriev I."/>
        </authorList>
    </citation>
    <scope>NUCLEOTIDE SEQUENCE</scope>
    <source>
        <strain evidence="1">CBS 269.34</strain>
    </source>
</reference>
<protein>
    <submittedName>
        <fullName evidence="1">Uncharacterized protein</fullName>
    </submittedName>
</protein>